<evidence type="ECO:0000256" key="1">
    <source>
        <dbReference type="SAM" id="MobiDB-lite"/>
    </source>
</evidence>
<feature type="compositionally biased region" description="Polar residues" evidence="1">
    <location>
        <begin position="426"/>
        <end position="435"/>
    </location>
</feature>
<feature type="transmembrane region" description="Helical" evidence="2">
    <location>
        <begin position="308"/>
        <end position="330"/>
    </location>
</feature>
<name>A0A409YBD1_9AGAR</name>
<dbReference type="GO" id="GO:0016020">
    <property type="term" value="C:membrane"/>
    <property type="evidence" value="ECO:0007669"/>
    <property type="project" value="TreeGrafter"/>
</dbReference>
<dbReference type="OrthoDB" id="2140105at2759"/>
<evidence type="ECO:0000259" key="3">
    <source>
        <dbReference type="Pfam" id="PF12051"/>
    </source>
</evidence>
<dbReference type="InterPro" id="IPR053001">
    <property type="entry name" value="MNNG_permease-like"/>
</dbReference>
<dbReference type="Proteomes" id="UP000284842">
    <property type="component" value="Unassembled WGS sequence"/>
</dbReference>
<evidence type="ECO:0000256" key="2">
    <source>
        <dbReference type="SAM" id="Phobius"/>
    </source>
</evidence>
<sequence>MSDSHSSHHVEKAPSQPQPHNSFFEGSQDARTARSTYLKMMVGIFFATTFIIFTIFPLFWGSIYKTPAHNLKGYLVDFDGGLVGQGVMAAMTAQPEAQKITWEVLPSSTFPGGPEEVGARVFDEEAWIAVVANPNASARLASAIANPDPSYDGSLAVTVFAVEARLESAYRGLLIPSTQARLIGVGRASSVQVMQSAVSSGVNVSAIVAASPQTLASPVGFTIRNLAPYDQQMAFGVTFIGLIFQMILAIFIVMGSMGAREKAGLTQRLQTGSMIMLRFATLFLAYFFLSLLYSLLAMGFGLEFGKKFGHAGFVIFWMLNWSNMLALGLAVEAVVLALPLPLVPFLIMLLIISNVAVVANPIEVLPHIYRYGYAMPFYNMSKGIRTILFATHNQVGMTFGILWAWIILSCITVPVFQILNRRRNASPSQKENTPAQDDKLQTDNA</sequence>
<comment type="caution">
    <text evidence="4">The sequence shown here is derived from an EMBL/GenBank/DDBJ whole genome shotgun (WGS) entry which is preliminary data.</text>
</comment>
<feature type="domain" description="DUF3533" evidence="3">
    <location>
        <begin position="46"/>
        <end position="410"/>
    </location>
</feature>
<organism evidence="4 5">
    <name type="scientific">Panaeolus cyanescens</name>
    <dbReference type="NCBI Taxonomy" id="181874"/>
    <lineage>
        <taxon>Eukaryota</taxon>
        <taxon>Fungi</taxon>
        <taxon>Dikarya</taxon>
        <taxon>Basidiomycota</taxon>
        <taxon>Agaricomycotina</taxon>
        <taxon>Agaricomycetes</taxon>
        <taxon>Agaricomycetidae</taxon>
        <taxon>Agaricales</taxon>
        <taxon>Agaricineae</taxon>
        <taxon>Galeropsidaceae</taxon>
        <taxon>Panaeolus</taxon>
    </lineage>
</organism>
<feature type="region of interest" description="Disordered" evidence="1">
    <location>
        <begin position="1"/>
        <end position="26"/>
    </location>
</feature>
<dbReference type="Pfam" id="PF12051">
    <property type="entry name" value="DUF3533"/>
    <property type="match status" value="1"/>
</dbReference>
<accession>A0A409YBD1</accession>
<dbReference type="STRING" id="181874.A0A409YBD1"/>
<protein>
    <recommendedName>
        <fullName evidence="3">DUF3533 domain-containing protein</fullName>
    </recommendedName>
</protein>
<dbReference type="AlphaFoldDB" id="A0A409YBD1"/>
<evidence type="ECO:0000313" key="5">
    <source>
        <dbReference type="Proteomes" id="UP000284842"/>
    </source>
</evidence>
<evidence type="ECO:0000313" key="4">
    <source>
        <dbReference type="EMBL" id="PPR00314.1"/>
    </source>
</evidence>
<keyword evidence="5" id="KW-1185">Reference proteome</keyword>
<dbReference type="PANTHER" id="PTHR34814">
    <property type="entry name" value="NITROSOGUANIDINE RESISTANCE PROTEIN SNG1"/>
    <property type="match status" value="1"/>
</dbReference>
<feature type="transmembrane region" description="Helical" evidence="2">
    <location>
        <begin position="275"/>
        <end position="296"/>
    </location>
</feature>
<keyword evidence="2" id="KW-0472">Membrane</keyword>
<feature type="transmembrane region" description="Helical" evidence="2">
    <location>
        <begin position="342"/>
        <end position="362"/>
    </location>
</feature>
<feature type="transmembrane region" description="Helical" evidence="2">
    <location>
        <begin position="40"/>
        <end position="60"/>
    </location>
</feature>
<dbReference type="InterPro" id="IPR022703">
    <property type="entry name" value="DUF3533"/>
</dbReference>
<dbReference type="EMBL" id="NHTK01001318">
    <property type="protein sequence ID" value="PPR00314.1"/>
    <property type="molecule type" value="Genomic_DNA"/>
</dbReference>
<keyword evidence="2" id="KW-1133">Transmembrane helix</keyword>
<feature type="transmembrane region" description="Helical" evidence="2">
    <location>
        <begin position="233"/>
        <end position="254"/>
    </location>
</feature>
<proteinExistence type="predicted"/>
<gene>
    <name evidence="4" type="ORF">CVT24_004601</name>
</gene>
<dbReference type="PANTHER" id="PTHR34814:SF1">
    <property type="entry name" value="NITROSOGUANIDINE RESISTANCE PROTEIN SNG1"/>
    <property type="match status" value="1"/>
</dbReference>
<dbReference type="InParanoid" id="A0A409YBD1"/>
<feature type="compositionally biased region" description="Basic and acidic residues" evidence="1">
    <location>
        <begin position="436"/>
        <end position="445"/>
    </location>
</feature>
<feature type="transmembrane region" description="Helical" evidence="2">
    <location>
        <begin position="401"/>
        <end position="420"/>
    </location>
</feature>
<reference evidence="4 5" key="1">
    <citation type="journal article" date="2018" name="Evol. Lett.">
        <title>Horizontal gene cluster transfer increased hallucinogenic mushroom diversity.</title>
        <authorList>
            <person name="Reynolds H.T."/>
            <person name="Vijayakumar V."/>
            <person name="Gluck-Thaler E."/>
            <person name="Korotkin H.B."/>
            <person name="Matheny P.B."/>
            <person name="Slot J.C."/>
        </authorList>
    </citation>
    <scope>NUCLEOTIDE SEQUENCE [LARGE SCALE GENOMIC DNA]</scope>
    <source>
        <strain evidence="4 5">2629</strain>
    </source>
</reference>
<feature type="region of interest" description="Disordered" evidence="1">
    <location>
        <begin position="426"/>
        <end position="445"/>
    </location>
</feature>
<keyword evidence="2" id="KW-0812">Transmembrane</keyword>
<feature type="compositionally biased region" description="Basic and acidic residues" evidence="1">
    <location>
        <begin position="1"/>
        <end position="12"/>
    </location>
</feature>